<evidence type="ECO:0000256" key="5">
    <source>
        <dbReference type="ARBA" id="ARBA00022801"/>
    </source>
</evidence>
<proteinExistence type="predicted"/>
<dbReference type="EMBL" id="QJKJ01003150">
    <property type="protein sequence ID" value="RDX99740.1"/>
    <property type="molecule type" value="Genomic_DNA"/>
</dbReference>
<keyword evidence="6" id="KW-0695">RNA-directed DNA polymerase</keyword>
<keyword evidence="1" id="KW-0808">Transferase</keyword>
<evidence type="ECO:0000313" key="11">
    <source>
        <dbReference type="Proteomes" id="UP000257109"/>
    </source>
</evidence>
<evidence type="ECO:0000256" key="3">
    <source>
        <dbReference type="ARBA" id="ARBA00022722"/>
    </source>
</evidence>
<evidence type="ECO:0000259" key="8">
    <source>
        <dbReference type="Pfam" id="PF17917"/>
    </source>
</evidence>
<evidence type="ECO:0000256" key="1">
    <source>
        <dbReference type="ARBA" id="ARBA00022679"/>
    </source>
</evidence>
<feature type="compositionally biased region" description="Basic residues" evidence="7">
    <location>
        <begin position="46"/>
        <end position="55"/>
    </location>
</feature>
<sequence length="473" mass="54920">MMIHDGVTNRFTFIHSRQRVVLKPLSPRKVQEDKKIKVRKEIERKNKSKMKKKKSRSEAEKKKGKGKAKAGEKSKSEKRKESLIVSHKEVRRVLLAKREPLIEFPTNMFLSISPSVTALPVGMHKFLKEFEDVFPKDVSHRLPSLRGIEHHIDLTRAATFLNKETYKTNPKEAKEQVAKLTKKGTPIPCLDDLLGELCGFIIISKIDLCSGYHHIRLDQCLKYFYVFDEPCLEKPNRKVYGVCVLHPRGDFPQLCCWVLGVKVDVEKVKVVQDWPIPKSVREVRSFHGLASFYRRFVKDFSTICDASSVGIGVMILQEGHPIAYFSEKLKRAQLNYSTYDQELYALLGELHAKWVEFLKKFLYVIKSKQGKMNVLVNALSRTHDLIVMFETKMLGDFIKDYMKKILIYSLFQCLLMGHFGELKTFDILTKHFNWPRMRKDVYNIYEKCLTYKLAKSRVSAHDLYISLPIPTSP</sequence>
<comment type="caution">
    <text evidence="10">The sequence shown here is derived from an EMBL/GenBank/DDBJ whole genome shotgun (WGS) entry which is preliminary data.</text>
</comment>
<feature type="region of interest" description="Disordered" evidence="7">
    <location>
        <begin position="26"/>
        <end position="83"/>
    </location>
</feature>
<evidence type="ECO:0000256" key="2">
    <source>
        <dbReference type="ARBA" id="ARBA00022695"/>
    </source>
</evidence>
<dbReference type="AlphaFoldDB" id="A0A371HAB0"/>
<dbReference type="InterPro" id="IPR041373">
    <property type="entry name" value="RT_RNaseH"/>
</dbReference>
<dbReference type="Pfam" id="PF17917">
    <property type="entry name" value="RT_RNaseH"/>
    <property type="match status" value="1"/>
</dbReference>
<accession>A0A371HAB0</accession>
<keyword evidence="11" id="KW-1185">Reference proteome</keyword>
<evidence type="ECO:0000313" key="10">
    <source>
        <dbReference type="EMBL" id="RDX99740.1"/>
    </source>
</evidence>
<feature type="domain" description="Reverse transcriptase RNase H-like" evidence="8">
    <location>
        <begin position="297"/>
        <end position="358"/>
    </location>
</feature>
<organism evidence="10 11">
    <name type="scientific">Mucuna pruriens</name>
    <name type="common">Velvet bean</name>
    <name type="synonym">Dolichos pruriens</name>
    <dbReference type="NCBI Taxonomy" id="157652"/>
    <lineage>
        <taxon>Eukaryota</taxon>
        <taxon>Viridiplantae</taxon>
        <taxon>Streptophyta</taxon>
        <taxon>Embryophyta</taxon>
        <taxon>Tracheophyta</taxon>
        <taxon>Spermatophyta</taxon>
        <taxon>Magnoliopsida</taxon>
        <taxon>eudicotyledons</taxon>
        <taxon>Gunneridae</taxon>
        <taxon>Pentapetalae</taxon>
        <taxon>rosids</taxon>
        <taxon>fabids</taxon>
        <taxon>Fabales</taxon>
        <taxon>Fabaceae</taxon>
        <taxon>Papilionoideae</taxon>
        <taxon>50 kb inversion clade</taxon>
        <taxon>NPAAA clade</taxon>
        <taxon>indigoferoid/millettioid clade</taxon>
        <taxon>Phaseoleae</taxon>
        <taxon>Mucuna</taxon>
    </lineage>
</organism>
<keyword evidence="5" id="KW-0378">Hydrolase</keyword>
<evidence type="ECO:0000256" key="6">
    <source>
        <dbReference type="ARBA" id="ARBA00022918"/>
    </source>
</evidence>
<dbReference type="InterPro" id="IPR043128">
    <property type="entry name" value="Rev_trsase/Diguanyl_cyclase"/>
</dbReference>
<feature type="compositionally biased region" description="Basic and acidic residues" evidence="7">
    <location>
        <begin position="29"/>
        <end position="45"/>
    </location>
</feature>
<dbReference type="Gene3D" id="3.30.70.270">
    <property type="match status" value="1"/>
</dbReference>
<name>A0A371HAB0_MUCPR</name>
<dbReference type="PANTHER" id="PTHR35046:SF9">
    <property type="entry name" value="RNA-DIRECTED DNA POLYMERASE"/>
    <property type="match status" value="1"/>
</dbReference>
<feature type="non-terminal residue" evidence="10">
    <location>
        <position position="1"/>
    </location>
</feature>
<reference evidence="10" key="1">
    <citation type="submission" date="2018-05" db="EMBL/GenBank/DDBJ databases">
        <title>Draft genome of Mucuna pruriens seed.</title>
        <authorList>
            <person name="Nnadi N.E."/>
            <person name="Vos R."/>
            <person name="Hasami M.H."/>
            <person name="Devisetty U.K."/>
            <person name="Aguiy J.C."/>
        </authorList>
    </citation>
    <scope>NUCLEOTIDE SEQUENCE [LARGE SCALE GENOMIC DNA]</scope>
    <source>
        <strain evidence="10">JCA_2017</strain>
    </source>
</reference>
<dbReference type="Proteomes" id="UP000257109">
    <property type="component" value="Unassembled WGS sequence"/>
</dbReference>
<feature type="domain" description="Integrase zinc-binding" evidence="9">
    <location>
        <begin position="404"/>
        <end position="457"/>
    </location>
</feature>
<keyword evidence="3" id="KW-0540">Nuclease</keyword>
<dbReference type="Gene3D" id="1.10.340.70">
    <property type="match status" value="1"/>
</dbReference>
<dbReference type="InterPro" id="IPR043502">
    <property type="entry name" value="DNA/RNA_pol_sf"/>
</dbReference>
<gene>
    <name evidence="10" type="primary">pol</name>
    <name evidence="10" type="ORF">CR513_17173</name>
</gene>
<dbReference type="SUPFAM" id="SSF56672">
    <property type="entry name" value="DNA/RNA polymerases"/>
    <property type="match status" value="1"/>
</dbReference>
<evidence type="ECO:0000259" key="9">
    <source>
        <dbReference type="Pfam" id="PF17921"/>
    </source>
</evidence>
<dbReference type="PANTHER" id="PTHR35046">
    <property type="entry name" value="ZINC KNUCKLE (CCHC-TYPE) FAMILY PROTEIN"/>
    <property type="match status" value="1"/>
</dbReference>
<keyword evidence="2" id="KW-0548">Nucleotidyltransferase</keyword>
<dbReference type="GO" id="GO:0004519">
    <property type="term" value="F:endonuclease activity"/>
    <property type="evidence" value="ECO:0007669"/>
    <property type="project" value="UniProtKB-KW"/>
</dbReference>
<dbReference type="InterPro" id="IPR041588">
    <property type="entry name" value="Integrase_H2C2"/>
</dbReference>
<dbReference type="GO" id="GO:0016787">
    <property type="term" value="F:hydrolase activity"/>
    <property type="evidence" value="ECO:0007669"/>
    <property type="project" value="UniProtKB-KW"/>
</dbReference>
<evidence type="ECO:0000256" key="7">
    <source>
        <dbReference type="SAM" id="MobiDB-lite"/>
    </source>
</evidence>
<dbReference type="OrthoDB" id="407598at2759"/>
<dbReference type="Pfam" id="PF17921">
    <property type="entry name" value="Integrase_H2C2"/>
    <property type="match status" value="1"/>
</dbReference>
<protein>
    <submittedName>
        <fullName evidence="10">Retrovirus-related Pol polyprotein from transposon 17.6</fullName>
    </submittedName>
</protein>
<keyword evidence="4" id="KW-0255">Endonuclease</keyword>
<feature type="compositionally biased region" description="Basic and acidic residues" evidence="7">
    <location>
        <begin position="69"/>
        <end position="83"/>
    </location>
</feature>
<evidence type="ECO:0000256" key="4">
    <source>
        <dbReference type="ARBA" id="ARBA00022759"/>
    </source>
</evidence>
<dbReference type="GO" id="GO:0003964">
    <property type="term" value="F:RNA-directed DNA polymerase activity"/>
    <property type="evidence" value="ECO:0007669"/>
    <property type="project" value="UniProtKB-KW"/>
</dbReference>